<dbReference type="Pfam" id="PF08029">
    <property type="entry name" value="HisG_C"/>
    <property type="match status" value="1"/>
</dbReference>
<dbReference type="GO" id="GO:0000287">
    <property type="term" value="F:magnesium ion binding"/>
    <property type="evidence" value="ECO:0007669"/>
    <property type="project" value="InterPro"/>
</dbReference>
<feature type="domain" description="Histidine biosynthesis HisG C-terminal" evidence="15">
    <location>
        <begin position="240"/>
        <end position="312"/>
    </location>
</feature>
<comment type="pathway">
    <text evidence="3">Amino-acid biosynthesis; L-histidine biosynthesis; L-histidine from 5-phospho-alpha-D-ribose 1-diphosphate: step 1/9.</text>
</comment>
<dbReference type="FunFam" id="3.40.190.10:FF:000123">
    <property type="entry name" value="HIS1p ATP phosphoribosyltransferase"/>
    <property type="match status" value="1"/>
</dbReference>
<evidence type="ECO:0000256" key="5">
    <source>
        <dbReference type="ARBA" id="ARBA00011946"/>
    </source>
</evidence>
<dbReference type="InterPro" id="IPR015867">
    <property type="entry name" value="N-reg_PII/ATP_PRibTrfase_C"/>
</dbReference>
<dbReference type="EC" id="2.4.2.17" evidence="5"/>
<sequence length="316" mass="33855">MDLVNHLNDRLLFAVPKKGRLHQQCLDLLHGSDIQFHRNARLDIALCLNMPIALVFLPAADIPRFVGEGRVDLGITGQDQVAESQTRNVEEILNLGFGKCKLQVQVPANGEINDPSQLIGKNIVTSFTGLTKEYFSKLEAAVDSKPTASANGAETPRRRATIAGSTTIKYVGGSVEAACALGVADGIVDLVESGETMRAAGLKAIATVMETAAVLIRSKNPSNPALVETITARIRGVITAQKYVLCTYNAPRAKLEEIKQITPGRRAPTVTSLVEEGWVAVSVMVEKKKIADTMDALALQGATDILVTTISNSRTI</sequence>
<keyword evidence="11" id="KW-0547">Nucleotide-binding</keyword>
<dbReference type="UniPathway" id="UPA00031">
    <property type="reaction ID" value="UER00006"/>
</dbReference>
<evidence type="ECO:0000256" key="9">
    <source>
        <dbReference type="ARBA" id="ARBA00022676"/>
    </source>
</evidence>
<dbReference type="Pfam" id="PF01634">
    <property type="entry name" value="HisG"/>
    <property type="match status" value="1"/>
</dbReference>
<evidence type="ECO:0000259" key="15">
    <source>
        <dbReference type="Pfam" id="PF08029"/>
    </source>
</evidence>
<dbReference type="PANTHER" id="PTHR21403:SF8">
    <property type="entry name" value="ATP PHOSPHORIBOSYLTRANSFERASE"/>
    <property type="match status" value="1"/>
</dbReference>
<dbReference type="AlphaFoldDB" id="A0A3N4IA05"/>
<evidence type="ECO:0000313" key="17">
    <source>
        <dbReference type="Proteomes" id="UP000275078"/>
    </source>
</evidence>
<dbReference type="GO" id="GO:0003879">
    <property type="term" value="F:ATP phosphoribosyltransferase activity"/>
    <property type="evidence" value="ECO:0007669"/>
    <property type="project" value="UniProtKB-EC"/>
</dbReference>
<dbReference type="PANTHER" id="PTHR21403">
    <property type="entry name" value="ATP PHOSPHORIBOSYLTRANSFERASE ATP-PRTASE"/>
    <property type="match status" value="1"/>
</dbReference>
<dbReference type="InterPro" id="IPR013820">
    <property type="entry name" value="ATP_PRibTrfase_cat"/>
</dbReference>
<dbReference type="SUPFAM" id="SSF54913">
    <property type="entry name" value="GlnB-like"/>
    <property type="match status" value="1"/>
</dbReference>
<keyword evidence="17" id="KW-1185">Reference proteome</keyword>
<dbReference type="Gene3D" id="3.30.70.120">
    <property type="match status" value="1"/>
</dbReference>
<dbReference type="OrthoDB" id="2574at2759"/>
<keyword evidence="7" id="KW-0963">Cytoplasm</keyword>
<evidence type="ECO:0000256" key="8">
    <source>
        <dbReference type="ARBA" id="ARBA00022605"/>
    </source>
</evidence>
<evidence type="ECO:0000256" key="11">
    <source>
        <dbReference type="ARBA" id="ARBA00022741"/>
    </source>
</evidence>
<dbReference type="Gene3D" id="3.40.190.10">
    <property type="entry name" value="Periplasmic binding protein-like II"/>
    <property type="match status" value="2"/>
</dbReference>
<evidence type="ECO:0000256" key="3">
    <source>
        <dbReference type="ARBA" id="ARBA00004667"/>
    </source>
</evidence>
<proteinExistence type="inferred from homology"/>
<evidence type="ECO:0000256" key="10">
    <source>
        <dbReference type="ARBA" id="ARBA00022679"/>
    </source>
</evidence>
<evidence type="ECO:0000256" key="4">
    <source>
        <dbReference type="ARBA" id="ARBA00009372"/>
    </source>
</evidence>
<dbReference type="Proteomes" id="UP000275078">
    <property type="component" value="Unassembled WGS sequence"/>
</dbReference>
<dbReference type="InterPro" id="IPR011322">
    <property type="entry name" value="N-reg_PII-like_a/b"/>
</dbReference>
<dbReference type="InterPro" id="IPR001348">
    <property type="entry name" value="ATP_PRibTrfase_HisG"/>
</dbReference>
<dbReference type="InterPro" id="IPR013115">
    <property type="entry name" value="HisG_C"/>
</dbReference>
<dbReference type="InterPro" id="IPR018198">
    <property type="entry name" value="ATP_PRibTrfase_CS"/>
</dbReference>
<keyword evidence="10" id="KW-0808">Transferase</keyword>
<keyword evidence="9" id="KW-0328">Glycosyltransferase</keyword>
<dbReference type="InterPro" id="IPR020621">
    <property type="entry name" value="ATP-PRT_HisG_long"/>
</dbReference>
<reference evidence="16 17" key="1">
    <citation type="journal article" date="2018" name="Nat. Ecol. Evol.">
        <title>Pezizomycetes genomes reveal the molecular basis of ectomycorrhizal truffle lifestyle.</title>
        <authorList>
            <person name="Murat C."/>
            <person name="Payen T."/>
            <person name="Noel B."/>
            <person name="Kuo A."/>
            <person name="Morin E."/>
            <person name="Chen J."/>
            <person name="Kohler A."/>
            <person name="Krizsan K."/>
            <person name="Balestrini R."/>
            <person name="Da Silva C."/>
            <person name="Montanini B."/>
            <person name="Hainaut M."/>
            <person name="Levati E."/>
            <person name="Barry K.W."/>
            <person name="Belfiori B."/>
            <person name="Cichocki N."/>
            <person name="Clum A."/>
            <person name="Dockter R.B."/>
            <person name="Fauchery L."/>
            <person name="Guy J."/>
            <person name="Iotti M."/>
            <person name="Le Tacon F."/>
            <person name="Lindquist E.A."/>
            <person name="Lipzen A."/>
            <person name="Malagnac F."/>
            <person name="Mello A."/>
            <person name="Molinier V."/>
            <person name="Miyauchi S."/>
            <person name="Poulain J."/>
            <person name="Riccioni C."/>
            <person name="Rubini A."/>
            <person name="Sitrit Y."/>
            <person name="Splivallo R."/>
            <person name="Traeger S."/>
            <person name="Wang M."/>
            <person name="Zifcakova L."/>
            <person name="Wipf D."/>
            <person name="Zambonelli A."/>
            <person name="Paolocci F."/>
            <person name="Nowrousian M."/>
            <person name="Ottonello S."/>
            <person name="Baldrian P."/>
            <person name="Spatafora J.W."/>
            <person name="Henrissat B."/>
            <person name="Nagy L.G."/>
            <person name="Aury J.M."/>
            <person name="Wincker P."/>
            <person name="Grigoriev I.V."/>
            <person name="Bonfante P."/>
            <person name="Martin F.M."/>
        </authorList>
    </citation>
    <scope>NUCLEOTIDE SEQUENCE [LARGE SCALE GENOMIC DNA]</scope>
    <source>
        <strain evidence="16 17">RN42</strain>
    </source>
</reference>
<comment type="catalytic activity">
    <reaction evidence="1">
        <text>1-(5-phospho-beta-D-ribosyl)-ATP + diphosphate = 5-phospho-alpha-D-ribose 1-diphosphate + ATP</text>
        <dbReference type="Rhea" id="RHEA:18473"/>
        <dbReference type="ChEBI" id="CHEBI:30616"/>
        <dbReference type="ChEBI" id="CHEBI:33019"/>
        <dbReference type="ChEBI" id="CHEBI:58017"/>
        <dbReference type="ChEBI" id="CHEBI:73183"/>
        <dbReference type="EC" id="2.4.2.17"/>
    </reaction>
</comment>
<dbReference type="NCBIfam" id="TIGR00070">
    <property type="entry name" value="hisG"/>
    <property type="match status" value="1"/>
</dbReference>
<dbReference type="STRING" id="1160509.A0A3N4IA05"/>
<protein>
    <recommendedName>
        <fullName evidence="6">ATP phosphoribosyltransferase</fullName>
        <ecNumber evidence="5">2.4.2.17</ecNumber>
    </recommendedName>
</protein>
<comment type="similarity">
    <text evidence="4">Belongs to the ATP phosphoribosyltransferase family.</text>
</comment>
<keyword evidence="13" id="KW-0368">Histidine biosynthesis</keyword>
<evidence type="ECO:0000256" key="13">
    <source>
        <dbReference type="ARBA" id="ARBA00023102"/>
    </source>
</evidence>
<evidence type="ECO:0000313" key="16">
    <source>
        <dbReference type="EMBL" id="RPA82912.1"/>
    </source>
</evidence>
<organism evidence="16 17">
    <name type="scientific">Ascobolus immersus RN42</name>
    <dbReference type="NCBI Taxonomy" id="1160509"/>
    <lineage>
        <taxon>Eukaryota</taxon>
        <taxon>Fungi</taxon>
        <taxon>Dikarya</taxon>
        <taxon>Ascomycota</taxon>
        <taxon>Pezizomycotina</taxon>
        <taxon>Pezizomycetes</taxon>
        <taxon>Pezizales</taxon>
        <taxon>Ascobolaceae</taxon>
        <taxon>Ascobolus</taxon>
    </lineage>
</organism>
<keyword evidence="12" id="KW-0067">ATP-binding</keyword>
<dbReference type="CDD" id="cd13592">
    <property type="entry name" value="PBP2_HisGL2"/>
    <property type="match status" value="1"/>
</dbReference>
<feature type="domain" description="ATP phosphoribosyltransferase catalytic" evidence="14">
    <location>
        <begin position="59"/>
        <end position="236"/>
    </location>
</feature>
<dbReference type="EMBL" id="ML119668">
    <property type="protein sequence ID" value="RPA82912.1"/>
    <property type="molecule type" value="Genomic_DNA"/>
</dbReference>
<dbReference type="NCBIfam" id="TIGR03455">
    <property type="entry name" value="HisG_C-term"/>
    <property type="match status" value="1"/>
</dbReference>
<dbReference type="HAMAP" id="MF_00079">
    <property type="entry name" value="HisG_Long"/>
    <property type="match status" value="1"/>
</dbReference>
<evidence type="ECO:0000256" key="1">
    <source>
        <dbReference type="ARBA" id="ARBA00000915"/>
    </source>
</evidence>
<dbReference type="GO" id="GO:0005524">
    <property type="term" value="F:ATP binding"/>
    <property type="evidence" value="ECO:0007669"/>
    <property type="project" value="UniProtKB-KW"/>
</dbReference>
<keyword evidence="8" id="KW-0028">Amino-acid biosynthesis</keyword>
<dbReference type="PROSITE" id="PS01316">
    <property type="entry name" value="ATP_P_PHORIBOSYLTR"/>
    <property type="match status" value="1"/>
</dbReference>
<evidence type="ECO:0000259" key="14">
    <source>
        <dbReference type="Pfam" id="PF01634"/>
    </source>
</evidence>
<gene>
    <name evidence="16" type="ORF">BJ508DRAFT_413833</name>
</gene>
<comment type="subcellular location">
    <subcellularLocation>
        <location evidence="2">Cytoplasm</location>
    </subcellularLocation>
</comment>
<dbReference type="FunFam" id="3.30.70.120:FF:000003">
    <property type="entry name" value="ATP phosphoribosyltransferase"/>
    <property type="match status" value="1"/>
</dbReference>
<dbReference type="SUPFAM" id="SSF53850">
    <property type="entry name" value="Periplasmic binding protein-like II"/>
    <property type="match status" value="1"/>
</dbReference>
<evidence type="ECO:0000256" key="2">
    <source>
        <dbReference type="ARBA" id="ARBA00004496"/>
    </source>
</evidence>
<accession>A0A3N4IA05</accession>
<evidence type="ECO:0000256" key="6">
    <source>
        <dbReference type="ARBA" id="ARBA00020998"/>
    </source>
</evidence>
<evidence type="ECO:0000256" key="7">
    <source>
        <dbReference type="ARBA" id="ARBA00022490"/>
    </source>
</evidence>
<dbReference type="GO" id="GO:0000105">
    <property type="term" value="P:L-histidine biosynthetic process"/>
    <property type="evidence" value="ECO:0007669"/>
    <property type="project" value="UniProtKB-UniPathway"/>
</dbReference>
<dbReference type="GO" id="GO:0005737">
    <property type="term" value="C:cytoplasm"/>
    <property type="evidence" value="ECO:0007669"/>
    <property type="project" value="UniProtKB-SubCell"/>
</dbReference>
<name>A0A3N4IA05_ASCIM</name>
<evidence type="ECO:0000256" key="12">
    <source>
        <dbReference type="ARBA" id="ARBA00022840"/>
    </source>
</evidence>